<dbReference type="AlphaFoldDB" id="A0A498CNK2"/>
<feature type="region of interest" description="Disordered" evidence="1">
    <location>
        <begin position="47"/>
        <end position="90"/>
    </location>
</feature>
<protein>
    <recommendedName>
        <fullName evidence="2">SGNH hydrolase-type esterase domain-containing protein</fullName>
    </recommendedName>
</protein>
<gene>
    <name evidence="3" type="ORF">D4A47_03425</name>
</gene>
<evidence type="ECO:0000256" key="1">
    <source>
        <dbReference type="SAM" id="MobiDB-lite"/>
    </source>
</evidence>
<proteinExistence type="predicted"/>
<evidence type="ECO:0000313" key="4">
    <source>
        <dbReference type="Proteomes" id="UP000276301"/>
    </source>
</evidence>
<dbReference type="RefSeq" id="WP_121586164.1">
    <property type="nucleotide sequence ID" value="NZ_RCHT01000003.1"/>
</dbReference>
<dbReference type="EMBL" id="RCHT01000003">
    <property type="protein sequence ID" value="RLL13533.1"/>
    <property type="molecule type" value="Genomic_DNA"/>
</dbReference>
<keyword evidence="4" id="KW-1185">Reference proteome</keyword>
<dbReference type="InterPro" id="IPR051532">
    <property type="entry name" value="Ester_Hydrolysis_Enzymes"/>
</dbReference>
<evidence type="ECO:0000313" key="3">
    <source>
        <dbReference type="EMBL" id="RLL13533.1"/>
    </source>
</evidence>
<sequence>MFEKKPPKVIRGHNRNMLWPVLGLLAFALVFSLAVAGIWQKVAAEPEESAPSVAESAAPESSEPEASSSEPEESSEPEAPEKPALPDGAVPESERVMGTYFDDAAFVGDSITEGIGLYGLMSNTTVLAGTSVNLDTVYTREVVKTEEGRITIMDALGQKPYAKLYIMLGGNEAREDTATFIARYGKLLDDIKTLQPNALIYVQSILPVTPDNIYNLDNSHIDAFNAALLELSKEKGVYFVNVAEALKNDRGELPEEASPTDGMHFGPEYYTKWFEYLKTHTVS</sequence>
<dbReference type="SUPFAM" id="SSF52266">
    <property type="entry name" value="SGNH hydrolase"/>
    <property type="match status" value="1"/>
</dbReference>
<feature type="domain" description="SGNH hydrolase-type esterase" evidence="2">
    <location>
        <begin position="106"/>
        <end position="270"/>
    </location>
</feature>
<dbReference type="Proteomes" id="UP000276301">
    <property type="component" value="Unassembled WGS sequence"/>
</dbReference>
<dbReference type="InterPro" id="IPR036514">
    <property type="entry name" value="SGNH_hydro_sf"/>
</dbReference>
<evidence type="ECO:0000259" key="2">
    <source>
        <dbReference type="Pfam" id="PF13472"/>
    </source>
</evidence>
<dbReference type="Gene3D" id="3.40.50.1110">
    <property type="entry name" value="SGNH hydrolase"/>
    <property type="match status" value="1"/>
</dbReference>
<accession>A0A498CNK2</accession>
<dbReference type="PANTHER" id="PTHR30383">
    <property type="entry name" value="THIOESTERASE 1/PROTEASE 1/LYSOPHOSPHOLIPASE L1"/>
    <property type="match status" value="1"/>
</dbReference>
<feature type="compositionally biased region" description="Low complexity" evidence="1">
    <location>
        <begin position="49"/>
        <end position="69"/>
    </location>
</feature>
<dbReference type="Pfam" id="PF13472">
    <property type="entry name" value="Lipase_GDSL_2"/>
    <property type="match status" value="1"/>
</dbReference>
<organism evidence="3 4">
    <name type="scientific">Anaerotruncus massiliensis</name>
    <name type="common">ex Liu et al. 2021</name>
    <dbReference type="NCBI Taxonomy" id="2321404"/>
    <lineage>
        <taxon>Bacteria</taxon>
        <taxon>Bacillati</taxon>
        <taxon>Bacillota</taxon>
        <taxon>Clostridia</taxon>
        <taxon>Eubacteriales</taxon>
        <taxon>Oscillospiraceae</taxon>
        <taxon>Anaerotruncus</taxon>
    </lineage>
</organism>
<comment type="caution">
    <text evidence="3">The sequence shown here is derived from an EMBL/GenBank/DDBJ whole genome shotgun (WGS) entry which is preliminary data.</text>
</comment>
<dbReference type="InterPro" id="IPR013830">
    <property type="entry name" value="SGNH_hydro"/>
</dbReference>
<name>A0A498CNK2_9FIRM</name>
<reference evidence="3 4" key="1">
    <citation type="submission" date="2018-10" db="EMBL/GenBank/DDBJ databases">
        <title>Anaerotruncus faecis sp. nov., isolated from human feces.</title>
        <authorList>
            <person name="Wang Y.-J."/>
        </authorList>
    </citation>
    <scope>NUCLEOTIDE SEQUENCE [LARGE SCALE GENOMIC DNA]</scope>
    <source>
        <strain evidence="3 4">22A2-44</strain>
    </source>
</reference>